<dbReference type="InterPro" id="IPR002676">
    <property type="entry name" value="RimM_N"/>
</dbReference>
<dbReference type="InterPro" id="IPR009000">
    <property type="entry name" value="Transl_B-barrel_sf"/>
</dbReference>
<keyword evidence="4 5" id="KW-0143">Chaperone</keyword>
<comment type="subcellular location">
    <subcellularLocation>
        <location evidence="5">Cytoplasm</location>
    </subcellularLocation>
</comment>
<evidence type="ECO:0000259" key="6">
    <source>
        <dbReference type="Pfam" id="PF01782"/>
    </source>
</evidence>
<reference evidence="8 9" key="1">
    <citation type="submission" date="2020-10" db="EMBL/GenBank/DDBJ databases">
        <title>Phylogeny of dyella-like bacteria.</title>
        <authorList>
            <person name="Fu J."/>
        </authorList>
    </citation>
    <scope>NUCLEOTIDE SEQUENCE [LARGE SCALE GENOMIC DNA]</scope>
    <source>
        <strain evidence="8 9">JP1</strain>
    </source>
</reference>
<dbReference type="PANTHER" id="PTHR33692">
    <property type="entry name" value="RIBOSOME MATURATION FACTOR RIMM"/>
    <property type="match status" value="1"/>
</dbReference>
<proteinExistence type="inferred from homology"/>
<protein>
    <recommendedName>
        <fullName evidence="5">Ribosome maturation factor RimM</fullName>
    </recommendedName>
</protein>
<name>A0ABW8JJC5_9GAMM</name>
<comment type="function">
    <text evidence="5">An accessory protein needed during the final step in the assembly of 30S ribosomal subunit, possibly for assembly of the head region. Essential for efficient processing of 16S rRNA. May be needed both before and after RbfA during the maturation of 16S rRNA. It has affinity for free ribosomal 30S subunits but not for 70S ribosomes.</text>
</comment>
<evidence type="ECO:0000313" key="8">
    <source>
        <dbReference type="EMBL" id="MFK2900341.1"/>
    </source>
</evidence>
<evidence type="ECO:0000256" key="4">
    <source>
        <dbReference type="ARBA" id="ARBA00023186"/>
    </source>
</evidence>
<keyword evidence="9" id="KW-1185">Reference proteome</keyword>
<dbReference type="InterPro" id="IPR036976">
    <property type="entry name" value="RimM_N_sf"/>
</dbReference>
<sequence length="198" mass="21472">MGLQGRPAERQGRRVGEGSRQAAGCLSVTAAGRRVLVGRIVGLYGVQGWLKVESWTEPRMQIFKYQPWLLSAAPGQEMEVAGIDGRPQGKGLIAKLPGLDDRDGAAALIGQDIYVARGLLPPPGKDEYYWVDLEGLEVVTTEGVALGRVSHLFATGANDVVVVRDGERERLVPFVQGVYVRSVDISGGRMVVDWDPEF</sequence>
<dbReference type="Gene3D" id="2.40.30.60">
    <property type="entry name" value="RimM"/>
    <property type="match status" value="1"/>
</dbReference>
<dbReference type="Pfam" id="PF24986">
    <property type="entry name" value="PRC_RimM"/>
    <property type="match status" value="1"/>
</dbReference>
<evidence type="ECO:0000256" key="3">
    <source>
        <dbReference type="ARBA" id="ARBA00022552"/>
    </source>
</evidence>
<dbReference type="InterPro" id="IPR056792">
    <property type="entry name" value="PRC_RimM"/>
</dbReference>
<comment type="similarity">
    <text evidence="5">Belongs to the RimM family.</text>
</comment>
<evidence type="ECO:0000256" key="5">
    <source>
        <dbReference type="HAMAP-Rule" id="MF_00014"/>
    </source>
</evidence>
<dbReference type="InterPro" id="IPR011033">
    <property type="entry name" value="PRC_barrel-like_sf"/>
</dbReference>
<dbReference type="SUPFAM" id="SSF50447">
    <property type="entry name" value="Translation proteins"/>
    <property type="match status" value="1"/>
</dbReference>
<dbReference type="Pfam" id="PF01782">
    <property type="entry name" value="RimM"/>
    <property type="match status" value="1"/>
</dbReference>
<gene>
    <name evidence="5 8" type="primary">rimM</name>
    <name evidence="8" type="ORF">ISP15_08340</name>
</gene>
<dbReference type="Proteomes" id="UP001620461">
    <property type="component" value="Unassembled WGS sequence"/>
</dbReference>
<evidence type="ECO:0000256" key="1">
    <source>
        <dbReference type="ARBA" id="ARBA00022490"/>
    </source>
</evidence>
<dbReference type="HAMAP" id="MF_00014">
    <property type="entry name" value="Ribosome_mat_RimM"/>
    <property type="match status" value="1"/>
</dbReference>
<dbReference type="SUPFAM" id="SSF50346">
    <property type="entry name" value="PRC-barrel domain"/>
    <property type="match status" value="1"/>
</dbReference>
<dbReference type="EMBL" id="JADIKJ010000008">
    <property type="protein sequence ID" value="MFK2900341.1"/>
    <property type="molecule type" value="Genomic_DNA"/>
</dbReference>
<feature type="domain" description="RimM N-terminal" evidence="6">
    <location>
        <begin position="37"/>
        <end position="117"/>
    </location>
</feature>
<evidence type="ECO:0000313" key="9">
    <source>
        <dbReference type="Proteomes" id="UP001620461"/>
    </source>
</evidence>
<evidence type="ECO:0000259" key="7">
    <source>
        <dbReference type="Pfam" id="PF24986"/>
    </source>
</evidence>
<comment type="subunit">
    <text evidence="5">Binds ribosomal protein uS19.</text>
</comment>
<comment type="domain">
    <text evidence="5">The PRC barrel domain binds ribosomal protein uS19.</text>
</comment>
<dbReference type="Gene3D" id="2.30.30.240">
    <property type="entry name" value="PRC-barrel domain"/>
    <property type="match status" value="1"/>
</dbReference>
<dbReference type="InterPro" id="IPR011961">
    <property type="entry name" value="RimM"/>
</dbReference>
<dbReference type="PANTHER" id="PTHR33692:SF1">
    <property type="entry name" value="RIBOSOME MATURATION FACTOR RIMM"/>
    <property type="match status" value="1"/>
</dbReference>
<comment type="caution">
    <text evidence="8">The sequence shown here is derived from an EMBL/GenBank/DDBJ whole genome shotgun (WGS) entry which is preliminary data.</text>
</comment>
<keyword evidence="3 5" id="KW-0698">rRNA processing</keyword>
<keyword evidence="1 5" id="KW-0963">Cytoplasm</keyword>
<dbReference type="NCBIfam" id="TIGR02273">
    <property type="entry name" value="16S_RimM"/>
    <property type="match status" value="1"/>
</dbReference>
<feature type="domain" description="Ribosome maturation factor RimM PRC barrel" evidence="7">
    <location>
        <begin position="130"/>
        <end position="195"/>
    </location>
</feature>
<accession>A0ABW8JJC5</accession>
<organism evidence="8 9">
    <name type="scientific">Dyella jejuensis</name>
    <dbReference type="NCBI Taxonomy" id="1432009"/>
    <lineage>
        <taxon>Bacteria</taxon>
        <taxon>Pseudomonadati</taxon>
        <taxon>Pseudomonadota</taxon>
        <taxon>Gammaproteobacteria</taxon>
        <taxon>Lysobacterales</taxon>
        <taxon>Rhodanobacteraceae</taxon>
        <taxon>Dyella</taxon>
    </lineage>
</organism>
<keyword evidence="2 5" id="KW-0690">Ribosome biogenesis</keyword>
<evidence type="ECO:0000256" key="2">
    <source>
        <dbReference type="ARBA" id="ARBA00022517"/>
    </source>
</evidence>